<evidence type="ECO:0000313" key="3">
    <source>
        <dbReference type="WBParaSite" id="sdigi.contig67.g3471.t1"/>
    </source>
</evidence>
<name>A0A915Q619_9BILA</name>
<protein>
    <submittedName>
        <fullName evidence="3">Uncharacterized protein</fullName>
    </submittedName>
</protein>
<dbReference type="WBParaSite" id="sdigi.contig67.g3471.t1">
    <property type="protein sequence ID" value="sdigi.contig67.g3471.t1"/>
    <property type="gene ID" value="sdigi.contig67.g3471"/>
</dbReference>
<feature type="coiled-coil region" evidence="1">
    <location>
        <begin position="86"/>
        <end position="113"/>
    </location>
</feature>
<proteinExistence type="predicted"/>
<feature type="coiled-coil region" evidence="1">
    <location>
        <begin position="138"/>
        <end position="172"/>
    </location>
</feature>
<dbReference type="AlphaFoldDB" id="A0A915Q619"/>
<organism evidence="2 3">
    <name type="scientific">Setaria digitata</name>
    <dbReference type="NCBI Taxonomy" id="48799"/>
    <lineage>
        <taxon>Eukaryota</taxon>
        <taxon>Metazoa</taxon>
        <taxon>Ecdysozoa</taxon>
        <taxon>Nematoda</taxon>
        <taxon>Chromadorea</taxon>
        <taxon>Rhabditida</taxon>
        <taxon>Spirurina</taxon>
        <taxon>Spiruromorpha</taxon>
        <taxon>Filarioidea</taxon>
        <taxon>Setariidae</taxon>
        <taxon>Setaria</taxon>
    </lineage>
</organism>
<feature type="coiled-coil region" evidence="1">
    <location>
        <begin position="9"/>
        <end position="43"/>
    </location>
</feature>
<reference evidence="3" key="1">
    <citation type="submission" date="2022-11" db="UniProtKB">
        <authorList>
            <consortium name="WormBaseParasite"/>
        </authorList>
    </citation>
    <scope>IDENTIFICATION</scope>
</reference>
<evidence type="ECO:0000313" key="2">
    <source>
        <dbReference type="Proteomes" id="UP000887581"/>
    </source>
</evidence>
<keyword evidence="1" id="KW-0175">Coiled coil</keyword>
<keyword evidence="2" id="KW-1185">Reference proteome</keyword>
<evidence type="ECO:0000256" key="1">
    <source>
        <dbReference type="SAM" id="Coils"/>
    </source>
</evidence>
<accession>A0A915Q619</accession>
<dbReference type="Proteomes" id="UP000887581">
    <property type="component" value="Unplaced"/>
</dbReference>
<sequence length="223" mass="25411">MNTKSDELVAELRQAISMKKAEVAKLKEECESSKKHLALLASEIAEGRAKESANRLKIATLEADKSVCMQIEKLDSELIKKFDDICKEMSAANEEKEKQIVGLQLEVEAAKDIKSVISVYQETLEMLRTMRFGDSDVISNTRKDIDRARQELQILSDEVQTFEANEKALNDKLNFVAYDDIPLAVKRQVYQDLKKRKGELVRKLMQARLSRSHLDSRCSMSNL</sequence>